<dbReference type="AlphaFoldDB" id="A0A811ZPE9"/>
<dbReference type="Proteomes" id="UP000645828">
    <property type="component" value="Unassembled WGS sequence"/>
</dbReference>
<proteinExistence type="predicted"/>
<keyword evidence="2" id="KW-1185">Reference proteome</keyword>
<reference evidence="1" key="1">
    <citation type="submission" date="2020-12" db="EMBL/GenBank/DDBJ databases">
        <authorList>
            <consortium name="Molecular Ecology Group"/>
        </authorList>
    </citation>
    <scope>NUCLEOTIDE SEQUENCE</scope>
    <source>
        <strain evidence="1">TBG_1078</strain>
    </source>
</reference>
<evidence type="ECO:0000313" key="2">
    <source>
        <dbReference type="Proteomes" id="UP000645828"/>
    </source>
</evidence>
<dbReference type="EMBL" id="CAJHUB010000771">
    <property type="protein sequence ID" value="CAD7690888.1"/>
    <property type="molecule type" value="Genomic_DNA"/>
</dbReference>
<gene>
    <name evidence="1" type="ORF">NYPRO_LOCUS23682</name>
</gene>
<protein>
    <submittedName>
        <fullName evidence="1">(raccoon dog) hypothetical protein</fullName>
    </submittedName>
</protein>
<comment type="caution">
    <text evidence="1">The sequence shown here is derived from an EMBL/GenBank/DDBJ whole genome shotgun (WGS) entry which is preliminary data.</text>
</comment>
<sequence>MEFLTCTFTLCFFLRKIIQSQMGLDSSPDWKLVPPIPLHPLCPSPLHPPFQQPSVCSPY</sequence>
<name>A0A811ZPE9_NYCPR</name>
<organism evidence="1 2">
    <name type="scientific">Nyctereutes procyonoides</name>
    <name type="common">Raccoon dog</name>
    <name type="synonym">Canis procyonoides</name>
    <dbReference type="NCBI Taxonomy" id="34880"/>
    <lineage>
        <taxon>Eukaryota</taxon>
        <taxon>Metazoa</taxon>
        <taxon>Chordata</taxon>
        <taxon>Craniata</taxon>
        <taxon>Vertebrata</taxon>
        <taxon>Euteleostomi</taxon>
        <taxon>Mammalia</taxon>
        <taxon>Eutheria</taxon>
        <taxon>Laurasiatheria</taxon>
        <taxon>Carnivora</taxon>
        <taxon>Caniformia</taxon>
        <taxon>Canidae</taxon>
        <taxon>Nyctereutes</taxon>
    </lineage>
</organism>
<evidence type="ECO:0000313" key="1">
    <source>
        <dbReference type="EMBL" id="CAD7690888.1"/>
    </source>
</evidence>
<accession>A0A811ZPE9</accession>